<feature type="transmembrane region" description="Helical" evidence="1">
    <location>
        <begin position="82"/>
        <end position="106"/>
    </location>
</feature>
<evidence type="ECO:0000256" key="1">
    <source>
        <dbReference type="SAM" id="Phobius"/>
    </source>
</evidence>
<reference evidence="2" key="1">
    <citation type="submission" date="2022-01" db="EMBL/GenBank/DDBJ databases">
        <title>Neisseria sp. ZJ104.</title>
        <authorList>
            <person name="Yang C."/>
        </authorList>
    </citation>
    <scope>NUCLEOTIDE SEQUENCE</scope>
    <source>
        <strain evidence="2">ZJ104</strain>
    </source>
</reference>
<dbReference type="RefSeq" id="WP_237092716.1">
    <property type="nucleotide sequence ID" value="NZ_JAKKDL010000005.1"/>
</dbReference>
<evidence type="ECO:0000313" key="3">
    <source>
        <dbReference type="Proteomes" id="UP001201397"/>
    </source>
</evidence>
<keyword evidence="1" id="KW-0472">Membrane</keyword>
<proteinExistence type="predicted"/>
<evidence type="ECO:0000313" key="2">
    <source>
        <dbReference type="EMBL" id="MCF7529698.1"/>
    </source>
</evidence>
<keyword evidence="1" id="KW-1133">Transmembrane helix</keyword>
<accession>A0AAW5AP38</accession>
<organism evidence="2 3">
    <name type="scientific">Neisseria lisongii</name>
    <dbReference type="NCBI Taxonomy" id="2912188"/>
    <lineage>
        <taxon>Bacteria</taxon>
        <taxon>Pseudomonadati</taxon>
        <taxon>Pseudomonadota</taxon>
        <taxon>Betaproteobacteria</taxon>
        <taxon>Neisseriales</taxon>
        <taxon>Neisseriaceae</taxon>
        <taxon>Neisseria</taxon>
    </lineage>
</organism>
<protein>
    <submittedName>
        <fullName evidence="2">Uncharacterized protein</fullName>
    </submittedName>
</protein>
<name>A0AAW5AP38_9NEIS</name>
<sequence>MDQPLSEKAAHAAHADVQYFTQTQGGFNLFLIDGECTIQDKSSRLSGKTLKSGLIYIIDPQPFRLHTSANPSSTDSEMFDRLMPLFAVIGVFSSLLYLILAAWAVYRKLFKKRR</sequence>
<dbReference type="AlphaFoldDB" id="A0AAW5AP38"/>
<comment type="caution">
    <text evidence="2">The sequence shown here is derived from an EMBL/GenBank/DDBJ whole genome shotgun (WGS) entry which is preliminary data.</text>
</comment>
<dbReference type="Proteomes" id="UP001201397">
    <property type="component" value="Unassembled WGS sequence"/>
</dbReference>
<dbReference type="EMBL" id="JAKKDL010000005">
    <property type="protein sequence ID" value="MCF7529698.1"/>
    <property type="molecule type" value="Genomic_DNA"/>
</dbReference>
<keyword evidence="1" id="KW-0812">Transmembrane</keyword>
<gene>
    <name evidence="2" type="ORF">L4H06_05620</name>
</gene>